<dbReference type="Pfam" id="PF19826">
    <property type="entry name" value="DUF6307"/>
    <property type="match status" value="1"/>
</dbReference>
<evidence type="ECO:0000313" key="1">
    <source>
        <dbReference type="EMBL" id="BBY72987.1"/>
    </source>
</evidence>
<protein>
    <submittedName>
        <fullName evidence="1">Uncharacterized protein</fullName>
    </submittedName>
</protein>
<gene>
    <name evidence="1" type="ORF">MPRI_51740</name>
</gene>
<organism evidence="1 2">
    <name type="scientific">Mycobacterium paraintracellulare</name>
    <dbReference type="NCBI Taxonomy" id="1138383"/>
    <lineage>
        <taxon>Bacteria</taxon>
        <taxon>Bacillati</taxon>
        <taxon>Actinomycetota</taxon>
        <taxon>Actinomycetes</taxon>
        <taxon>Mycobacteriales</taxon>
        <taxon>Mycobacteriaceae</taxon>
        <taxon>Mycobacterium</taxon>
        <taxon>Mycobacterium avium complex (MAC)</taxon>
    </lineage>
</organism>
<reference evidence="1 2" key="1">
    <citation type="journal article" date="2019" name="Emerg. Microbes Infect.">
        <title>Comprehensive subspecies identification of 175 nontuberculous mycobacteria species based on 7547 genomic profiles.</title>
        <authorList>
            <person name="Matsumoto Y."/>
            <person name="Kinjo T."/>
            <person name="Motooka D."/>
            <person name="Nabeya D."/>
            <person name="Jung N."/>
            <person name="Uechi K."/>
            <person name="Horii T."/>
            <person name="Iida T."/>
            <person name="Fujita J."/>
            <person name="Nakamura S."/>
        </authorList>
    </citation>
    <scope>NUCLEOTIDE SEQUENCE [LARGE SCALE GENOMIC DNA]</scope>
    <source>
        <strain evidence="1 2">JCM 30622</strain>
    </source>
</reference>
<dbReference type="EMBL" id="AP022597">
    <property type="protein sequence ID" value="BBY72987.1"/>
    <property type="molecule type" value="Genomic_DNA"/>
</dbReference>
<dbReference type="InterPro" id="IPR046274">
    <property type="entry name" value="DUF6307"/>
</dbReference>
<keyword evidence="2" id="KW-1185">Reference proteome</keyword>
<dbReference type="Proteomes" id="UP000466578">
    <property type="component" value="Chromosome"/>
</dbReference>
<sequence length="52" mass="5632">MAALTTFRTPYEIRLQLVTDTISAHSKVGNDAAVKLAVHVLAALNSIPEKVR</sequence>
<evidence type="ECO:0000313" key="2">
    <source>
        <dbReference type="Proteomes" id="UP000466578"/>
    </source>
</evidence>
<accession>A0ABN6AYJ0</accession>
<proteinExistence type="predicted"/>
<name>A0ABN6AYJ0_9MYCO</name>